<organism evidence="2">
    <name type="scientific">Cladocopium goreaui</name>
    <dbReference type="NCBI Taxonomy" id="2562237"/>
    <lineage>
        <taxon>Eukaryota</taxon>
        <taxon>Sar</taxon>
        <taxon>Alveolata</taxon>
        <taxon>Dinophyceae</taxon>
        <taxon>Suessiales</taxon>
        <taxon>Symbiodiniaceae</taxon>
        <taxon>Cladocopium</taxon>
    </lineage>
</organism>
<proteinExistence type="predicted"/>
<protein>
    <submittedName>
        <fullName evidence="2">Uncharacterized protein</fullName>
    </submittedName>
</protein>
<dbReference type="EMBL" id="CAMXCT010006644">
    <property type="protein sequence ID" value="CAI4017576.1"/>
    <property type="molecule type" value="Genomic_DNA"/>
</dbReference>
<accession>A0A9P1GMI3</accession>
<evidence type="ECO:0000313" key="4">
    <source>
        <dbReference type="Proteomes" id="UP001152797"/>
    </source>
</evidence>
<dbReference type="EMBL" id="CAMXCT030006644">
    <property type="protein sequence ID" value="CAL4804888.1"/>
    <property type="molecule type" value="Genomic_DNA"/>
</dbReference>
<dbReference type="OrthoDB" id="437377at2759"/>
<dbReference type="AlphaFoldDB" id="A0A9P1GMI3"/>
<dbReference type="EMBL" id="CAMXCT020006644">
    <property type="protein sequence ID" value="CAL1170951.1"/>
    <property type="molecule type" value="Genomic_DNA"/>
</dbReference>
<sequence>MASKEEQEDEQMAPKPESEQVPSASKTESEAGPAAMLVEATADAALLQQLDTELKCQVQPENFREVLLRVCDLLLDHHGGPVQYLQSELGAEPNAAWTAFAADLERRFPRRPDLTYVDGLQYPAGCQGQASAIKLSLWQLGWHPDCSSKPPTFKPAARKLVDEFLTHSFITASDNLLLYQSESYPGRMENQQGAPIFFTHYVKGAARASTILMLAHVLVCKMDLDVASLNPRLYDSMLAVFCKESDIPTDAVAIALENATLSARGDIRKQHDVITWLSKLLILKGKGLSPTEVLQRWNESATREAAVVGNKRTGLLLLLKLPTESAQLLLKHSSTFGNDSAFSNEVFAHKRLHPGYTPRGMPRQWQTRMTVTVDGFNLFVQYVHASQARKIKDNRKNWDKSALEETLSMAQLLTSLMVEIQNQHAVHKDLLLEKVIHPFLDFDPNFELELQSALSECKAEFQPADISKFKDVVAVALANRDSKMTAIGQGPRITAGELEKQAFEVMLASAEHDVQSYRAWRTKCLDRDSAQYFQQLQHTARRQKQAKEIAASVTAAGPTWQIQLDIFKKLDTANFAIVTAIADKIQRLHQLSDRESIHCIAFLNWSAPAIFSAQTQKAQAGLCGGIVNGLGRSIGVCLSPIHFYKRGSLHKAEQNCLTLLTNSALNTVTRFAVAYASKTDEREKRPMLHPGFILFPGGTDESAAHKVLWQIWRTSGLLSKGAITDVSMNPSQQMHVIEDMRDDALPDSSDTATHLSQVEKAVQIGEDAARKVLQAALPQGLSRAAILLIDLSSHTLELAKACYKERVAKTQQTPIYYLGMAESESELEWQRHHLESWLSEGYIDGSIGLPPGAPSLMPKELPSDVVTALPPKPDLNTLAWSAKKDEVAGLPTLKTPDKILQAWHDHAVYGIVIQQQTRRSRDFGVIGATPKVLKSTTKEEDAAAAAAAASIPAADLPKPLAWQATISGSGTKGKSSGGGKLVIAVGKRVFIVNEGSADLLLQPGSTLAGYYKGKFVALKSGQEEARLADVPFTLTDSTDSVLHENKIQSVGQVVAQKRALTPLSASVCYHELVDQPNAEDAKHFILTLKSPSAFRPENAPTTEDKKGKDGCYTLPQTSMAGCLDTLAWETKHTSITWAVKWQARGLQPVRPVVVVTRKLTVKAGQAVELVK</sequence>
<feature type="region of interest" description="Disordered" evidence="1">
    <location>
        <begin position="1"/>
        <end position="32"/>
    </location>
</feature>
<name>A0A9P1GMI3_9DINO</name>
<evidence type="ECO:0000256" key="1">
    <source>
        <dbReference type="SAM" id="MobiDB-lite"/>
    </source>
</evidence>
<evidence type="ECO:0000313" key="3">
    <source>
        <dbReference type="EMBL" id="CAL1170951.1"/>
    </source>
</evidence>
<reference evidence="2" key="1">
    <citation type="submission" date="2022-10" db="EMBL/GenBank/DDBJ databases">
        <authorList>
            <person name="Chen Y."/>
            <person name="Dougan E. K."/>
            <person name="Chan C."/>
            <person name="Rhodes N."/>
            <person name="Thang M."/>
        </authorList>
    </citation>
    <scope>NUCLEOTIDE SEQUENCE</scope>
</reference>
<reference evidence="3" key="2">
    <citation type="submission" date="2024-04" db="EMBL/GenBank/DDBJ databases">
        <authorList>
            <person name="Chen Y."/>
            <person name="Shah S."/>
            <person name="Dougan E. K."/>
            <person name="Thang M."/>
            <person name="Chan C."/>
        </authorList>
    </citation>
    <scope>NUCLEOTIDE SEQUENCE [LARGE SCALE GENOMIC DNA]</scope>
</reference>
<evidence type="ECO:0000313" key="2">
    <source>
        <dbReference type="EMBL" id="CAI4017576.1"/>
    </source>
</evidence>
<gene>
    <name evidence="2" type="ORF">C1SCF055_LOCUS42211</name>
</gene>
<feature type="compositionally biased region" description="Acidic residues" evidence="1">
    <location>
        <begin position="1"/>
        <end position="11"/>
    </location>
</feature>
<comment type="caution">
    <text evidence="2">The sequence shown here is derived from an EMBL/GenBank/DDBJ whole genome shotgun (WGS) entry which is preliminary data.</text>
</comment>
<dbReference type="Proteomes" id="UP001152797">
    <property type="component" value="Unassembled WGS sequence"/>
</dbReference>
<keyword evidence="4" id="KW-1185">Reference proteome</keyword>